<comment type="cofactor">
    <cofactor evidence="7 10">
        <name>Mg(2+)</name>
        <dbReference type="ChEBI" id="CHEBI:18420"/>
    </cofactor>
    <text evidence="7 10">Binds 1 Mg(2+) ion per subunit.</text>
</comment>
<feature type="binding site" evidence="7 9">
    <location>
        <position position="114"/>
    </location>
    <ligand>
        <name>3-methyl-2-oxobutanoate</name>
        <dbReference type="ChEBI" id="CHEBI:11851"/>
    </ligand>
</feature>
<accession>A0A1G5DBG4</accession>
<dbReference type="GO" id="GO:0015940">
    <property type="term" value="P:pantothenate biosynthetic process"/>
    <property type="evidence" value="ECO:0007669"/>
    <property type="project" value="UniProtKB-UniRule"/>
</dbReference>
<dbReference type="EMBL" id="FMUX01000004">
    <property type="protein sequence ID" value="SCY11818.1"/>
    <property type="molecule type" value="Genomic_DNA"/>
</dbReference>
<dbReference type="GO" id="GO:0008168">
    <property type="term" value="F:methyltransferase activity"/>
    <property type="evidence" value="ECO:0007669"/>
    <property type="project" value="UniProtKB-KW"/>
</dbReference>
<dbReference type="InterPro" id="IPR003700">
    <property type="entry name" value="Pantoate_hydroxy_MeTrfase"/>
</dbReference>
<keyword evidence="7 10" id="KW-0460">Magnesium</keyword>
<evidence type="ECO:0000313" key="12">
    <source>
        <dbReference type="Proteomes" id="UP000198870"/>
    </source>
</evidence>
<gene>
    <name evidence="7" type="primary">panB</name>
    <name evidence="11" type="ORF">SAMN05216233_10485</name>
</gene>
<name>A0A1G5DBG4_9BACT</name>
<evidence type="ECO:0000256" key="9">
    <source>
        <dbReference type="PIRSR" id="PIRSR000388-2"/>
    </source>
</evidence>
<dbReference type="InterPro" id="IPR040442">
    <property type="entry name" value="Pyrv_kinase-like_dom_sf"/>
</dbReference>
<evidence type="ECO:0000256" key="7">
    <source>
        <dbReference type="HAMAP-Rule" id="MF_00156"/>
    </source>
</evidence>
<dbReference type="GO" id="GO:0000287">
    <property type="term" value="F:magnesium ion binding"/>
    <property type="evidence" value="ECO:0007669"/>
    <property type="project" value="TreeGrafter"/>
</dbReference>
<keyword evidence="12" id="KW-1185">Reference proteome</keyword>
<evidence type="ECO:0000256" key="2">
    <source>
        <dbReference type="ARBA" id="ARBA00008676"/>
    </source>
</evidence>
<dbReference type="PIRSF" id="PIRSF000388">
    <property type="entry name" value="Pantoate_hydroxy_MeTrfase"/>
    <property type="match status" value="1"/>
</dbReference>
<keyword evidence="4 7" id="KW-0566">Pantothenate biosynthesis</keyword>
<comment type="similarity">
    <text evidence="2 7">Belongs to the PanB family.</text>
</comment>
<comment type="catalytic activity">
    <reaction evidence="7">
        <text>(6R)-5,10-methylene-5,6,7,8-tetrahydrofolate + 3-methyl-2-oxobutanoate + H2O = 2-dehydropantoate + (6S)-5,6,7,8-tetrahydrofolate</text>
        <dbReference type="Rhea" id="RHEA:11824"/>
        <dbReference type="ChEBI" id="CHEBI:11561"/>
        <dbReference type="ChEBI" id="CHEBI:11851"/>
        <dbReference type="ChEBI" id="CHEBI:15377"/>
        <dbReference type="ChEBI" id="CHEBI:15636"/>
        <dbReference type="ChEBI" id="CHEBI:57453"/>
        <dbReference type="EC" id="2.1.2.11"/>
    </reaction>
</comment>
<organism evidence="11 12">
    <name type="scientific">Desulfoluna spongiiphila</name>
    <dbReference type="NCBI Taxonomy" id="419481"/>
    <lineage>
        <taxon>Bacteria</taxon>
        <taxon>Pseudomonadati</taxon>
        <taxon>Thermodesulfobacteriota</taxon>
        <taxon>Desulfobacteria</taxon>
        <taxon>Desulfobacterales</taxon>
        <taxon>Desulfolunaceae</taxon>
        <taxon>Desulfoluna</taxon>
    </lineage>
</organism>
<dbReference type="CDD" id="cd06557">
    <property type="entry name" value="KPHMT-like"/>
    <property type="match status" value="1"/>
</dbReference>
<dbReference type="Pfam" id="PF02548">
    <property type="entry name" value="Pantoate_transf"/>
    <property type="match status" value="1"/>
</dbReference>
<keyword evidence="7" id="KW-0963">Cytoplasm</keyword>
<dbReference type="Gene3D" id="3.20.20.60">
    <property type="entry name" value="Phosphoenolpyruvate-binding domains"/>
    <property type="match status" value="1"/>
</dbReference>
<sequence>MKKVTVTTLYNKKKEGEKITAMTAYDYPFASLMDETGVDMILVGDSLGMVIQGGNSTLHVTMDEMIYHTRIVSRACKRTMVVGDMPFMAYQTSVEDAVRNAGRFLKETDCSAVKLEGGASVCEVIKSISAAGIPVQAHIGLTPQSVHQMGGFKVQRDEDRLMADALAVQEAGAFSVVLEGIPSHIARAITEKLTIPTIGIGAGPDCDGQIIVMHDTLGINSGHIPKFVKKYVNLGDEARKGIKGFIDEVKSGEFPAPEHCYSK</sequence>
<proteinExistence type="inferred from homology"/>
<keyword evidence="11" id="KW-0489">Methyltransferase</keyword>
<comment type="subunit">
    <text evidence="3 7">Homodecamer; pentamer of dimers.</text>
</comment>
<feature type="binding site" evidence="7 10">
    <location>
        <position position="45"/>
    </location>
    <ligand>
        <name>Mg(2+)</name>
        <dbReference type="ChEBI" id="CHEBI:18420"/>
    </ligand>
</feature>
<protein>
    <recommendedName>
        <fullName evidence="7">3-methyl-2-oxobutanoate hydroxymethyltransferase</fullName>
        <ecNumber evidence="7">2.1.2.11</ecNumber>
    </recommendedName>
    <alternativeName>
        <fullName evidence="7">Ketopantoate hydroxymethyltransferase</fullName>
        <shortName evidence="7">KPHMT</shortName>
    </alternativeName>
</protein>
<dbReference type="UniPathway" id="UPA00028">
    <property type="reaction ID" value="UER00003"/>
</dbReference>
<evidence type="ECO:0000256" key="4">
    <source>
        <dbReference type="ARBA" id="ARBA00022655"/>
    </source>
</evidence>
<evidence type="ECO:0000256" key="8">
    <source>
        <dbReference type="PIRSR" id="PIRSR000388-1"/>
    </source>
</evidence>
<evidence type="ECO:0000256" key="3">
    <source>
        <dbReference type="ARBA" id="ARBA00011424"/>
    </source>
</evidence>
<dbReference type="Proteomes" id="UP000198870">
    <property type="component" value="Unassembled WGS sequence"/>
</dbReference>
<keyword evidence="5 7" id="KW-0808">Transferase</keyword>
<evidence type="ECO:0000256" key="6">
    <source>
        <dbReference type="ARBA" id="ARBA00056497"/>
    </source>
</evidence>
<dbReference type="GO" id="GO:0032259">
    <property type="term" value="P:methylation"/>
    <property type="evidence" value="ECO:0007669"/>
    <property type="project" value="UniProtKB-KW"/>
</dbReference>
<dbReference type="NCBIfam" id="NF001452">
    <property type="entry name" value="PRK00311.1"/>
    <property type="match status" value="1"/>
</dbReference>
<dbReference type="PANTHER" id="PTHR20881:SF0">
    <property type="entry name" value="3-METHYL-2-OXOBUTANOATE HYDROXYMETHYLTRANSFERASE"/>
    <property type="match status" value="1"/>
</dbReference>
<evidence type="ECO:0000256" key="5">
    <source>
        <dbReference type="ARBA" id="ARBA00022679"/>
    </source>
</evidence>
<dbReference type="SUPFAM" id="SSF51621">
    <property type="entry name" value="Phosphoenolpyruvate/pyruvate domain"/>
    <property type="match status" value="1"/>
</dbReference>
<feature type="binding site" evidence="7 10">
    <location>
        <position position="84"/>
    </location>
    <ligand>
        <name>Mg(2+)</name>
        <dbReference type="ChEBI" id="CHEBI:18420"/>
    </ligand>
</feature>
<dbReference type="InterPro" id="IPR015813">
    <property type="entry name" value="Pyrv/PenolPyrv_kinase-like_dom"/>
</dbReference>
<dbReference type="OrthoDB" id="9781789at2"/>
<dbReference type="FunFam" id="3.20.20.60:FF:000003">
    <property type="entry name" value="3-methyl-2-oxobutanoate hydroxymethyltransferase"/>
    <property type="match status" value="1"/>
</dbReference>
<feature type="active site" description="Proton acceptor" evidence="7 8">
    <location>
        <position position="179"/>
    </location>
</feature>
<dbReference type="RefSeq" id="WP_092209793.1">
    <property type="nucleotide sequence ID" value="NZ_FMUX01000004.1"/>
</dbReference>
<dbReference type="GO" id="GO:0003864">
    <property type="term" value="F:3-methyl-2-oxobutanoate hydroxymethyltransferase activity"/>
    <property type="evidence" value="ECO:0007669"/>
    <property type="project" value="UniProtKB-UniRule"/>
</dbReference>
<reference evidence="11 12" key="1">
    <citation type="submission" date="2016-10" db="EMBL/GenBank/DDBJ databases">
        <authorList>
            <person name="de Groot N.N."/>
        </authorList>
    </citation>
    <scope>NUCLEOTIDE SEQUENCE [LARGE SCALE GENOMIC DNA]</scope>
    <source>
        <strain evidence="11 12">AA1</strain>
    </source>
</reference>
<comment type="subcellular location">
    <subcellularLocation>
        <location evidence="7">Cytoplasm</location>
    </subcellularLocation>
</comment>
<feature type="binding site" evidence="7 9">
    <location>
        <position position="84"/>
    </location>
    <ligand>
        <name>3-methyl-2-oxobutanoate</name>
        <dbReference type="ChEBI" id="CHEBI:11851"/>
    </ligand>
</feature>
<dbReference type="GO" id="GO:0005737">
    <property type="term" value="C:cytoplasm"/>
    <property type="evidence" value="ECO:0007669"/>
    <property type="project" value="UniProtKB-SubCell"/>
</dbReference>
<evidence type="ECO:0000256" key="10">
    <source>
        <dbReference type="PIRSR" id="PIRSR000388-3"/>
    </source>
</evidence>
<comment type="pathway">
    <text evidence="1 7">Cofactor biosynthesis; (R)-pantothenate biosynthesis; (R)-pantoate from 3-methyl-2-oxobutanoate: step 1/2.</text>
</comment>
<comment type="function">
    <text evidence="6 7">Catalyzes the reversible reaction in which hydroxymethyl group from 5,10-methylenetetrahydrofolate is transferred onto alpha-ketoisovalerate to form ketopantoate.</text>
</comment>
<dbReference type="AlphaFoldDB" id="A0A1G5DBG4"/>
<evidence type="ECO:0000313" key="11">
    <source>
        <dbReference type="EMBL" id="SCY11818.1"/>
    </source>
</evidence>
<feature type="binding site" evidence="7 10">
    <location>
        <position position="116"/>
    </location>
    <ligand>
        <name>Mg(2+)</name>
        <dbReference type="ChEBI" id="CHEBI:18420"/>
    </ligand>
</feature>
<dbReference type="HAMAP" id="MF_00156">
    <property type="entry name" value="PanB"/>
    <property type="match status" value="1"/>
</dbReference>
<feature type="binding site" evidence="7 9">
    <location>
        <begin position="45"/>
        <end position="46"/>
    </location>
    <ligand>
        <name>3-methyl-2-oxobutanoate</name>
        <dbReference type="ChEBI" id="CHEBI:11851"/>
    </ligand>
</feature>
<dbReference type="NCBIfam" id="TIGR00222">
    <property type="entry name" value="panB"/>
    <property type="match status" value="1"/>
</dbReference>
<evidence type="ECO:0000256" key="1">
    <source>
        <dbReference type="ARBA" id="ARBA00005033"/>
    </source>
</evidence>
<keyword evidence="7 10" id="KW-0479">Metal-binding</keyword>
<dbReference type="STRING" id="419481.SAMN05216233_10485"/>
<dbReference type="PANTHER" id="PTHR20881">
    <property type="entry name" value="3-METHYL-2-OXOBUTANOATE HYDROXYMETHYLTRANSFERASE"/>
    <property type="match status" value="1"/>
</dbReference>
<dbReference type="EC" id="2.1.2.11" evidence="7"/>